<evidence type="ECO:0008006" key="3">
    <source>
        <dbReference type="Google" id="ProtNLM"/>
    </source>
</evidence>
<reference evidence="1 2" key="1">
    <citation type="submission" date="2016-10" db="EMBL/GenBank/DDBJ databases">
        <authorList>
            <person name="de Groot N.N."/>
        </authorList>
    </citation>
    <scope>NUCLEOTIDE SEQUENCE [LARGE SCALE GENOMIC DNA]</scope>
    <source>
        <strain evidence="2">KMM 9023,NRIC 0796,JCM 17311,KCTC 23692</strain>
    </source>
</reference>
<organism evidence="1 2">
    <name type="scientific">Poseidonocella sedimentorum</name>
    <dbReference type="NCBI Taxonomy" id="871652"/>
    <lineage>
        <taxon>Bacteria</taxon>
        <taxon>Pseudomonadati</taxon>
        <taxon>Pseudomonadota</taxon>
        <taxon>Alphaproteobacteria</taxon>
        <taxon>Rhodobacterales</taxon>
        <taxon>Roseobacteraceae</taxon>
        <taxon>Poseidonocella</taxon>
    </lineage>
</organism>
<evidence type="ECO:0000313" key="1">
    <source>
        <dbReference type="EMBL" id="SFR04139.1"/>
    </source>
</evidence>
<keyword evidence="2" id="KW-1185">Reference proteome</keyword>
<dbReference type="OrthoDB" id="9808290at2"/>
<dbReference type="PANTHER" id="PTHR37953:SF1">
    <property type="entry name" value="UPF0127 PROTEIN MJ1496"/>
    <property type="match status" value="1"/>
</dbReference>
<dbReference type="RefSeq" id="WP_092078486.1">
    <property type="nucleotide sequence ID" value="NZ_FOYI01000003.1"/>
</dbReference>
<dbReference type="Gene3D" id="2.60.120.1140">
    <property type="entry name" value="Protein of unknown function DUF192"/>
    <property type="match status" value="1"/>
</dbReference>
<gene>
    <name evidence="1" type="ORF">SAMN04515673_103123</name>
</gene>
<dbReference type="Proteomes" id="UP000199302">
    <property type="component" value="Unassembled WGS sequence"/>
</dbReference>
<sequence length="167" mass="17800">MTWAAGAGIGLALLVGLAALPPSITPQRAAAQEHCAADAIEIRLPGRSARFTVELADTNAKRALGLMHREELAADTGMLFVYPKPQRAVFWMENTLIPLDMIFADSRGVVQRVHANARPLDRTTIDGGPGIQFVLEINGGLAAAQGITPGAQMRHPSIAQDRAAWPC</sequence>
<proteinExistence type="predicted"/>
<accession>A0A1I6DFA6</accession>
<dbReference type="STRING" id="871652.SAMN04515673_103123"/>
<dbReference type="Pfam" id="PF02643">
    <property type="entry name" value="DUF192"/>
    <property type="match status" value="1"/>
</dbReference>
<name>A0A1I6DFA6_9RHOB</name>
<dbReference type="AlphaFoldDB" id="A0A1I6DFA6"/>
<evidence type="ECO:0000313" key="2">
    <source>
        <dbReference type="Proteomes" id="UP000199302"/>
    </source>
</evidence>
<dbReference type="InterPro" id="IPR038695">
    <property type="entry name" value="Saro_0823-like_sf"/>
</dbReference>
<dbReference type="InterPro" id="IPR003795">
    <property type="entry name" value="DUF192"/>
</dbReference>
<dbReference type="EMBL" id="FOYI01000003">
    <property type="protein sequence ID" value="SFR04139.1"/>
    <property type="molecule type" value="Genomic_DNA"/>
</dbReference>
<dbReference type="PANTHER" id="PTHR37953">
    <property type="entry name" value="UPF0127 PROTEIN MJ1496"/>
    <property type="match status" value="1"/>
</dbReference>
<protein>
    <recommendedName>
        <fullName evidence="3">DUF192 domain-containing protein</fullName>
    </recommendedName>
</protein>